<dbReference type="PANTHER" id="PTHR35526">
    <property type="entry name" value="ANTI-SIGMA-F FACTOR RSBW-RELATED"/>
    <property type="match status" value="1"/>
</dbReference>
<evidence type="ECO:0000256" key="2">
    <source>
        <dbReference type="SAM" id="MobiDB-lite"/>
    </source>
</evidence>
<reference evidence="4 5" key="1">
    <citation type="submission" date="2019-11" db="EMBL/GenBank/DDBJ databases">
        <title>Acidiferrimicrobium australis gen. nov., sp. nov., an acidophilic and obligately heterotrophic, member of the Actinobacteria that catalyses dissimilatory oxido- reduction of iron isolated from metal-rich acidic water in Chile.</title>
        <authorList>
            <person name="Gonzalez D."/>
            <person name="Huber K."/>
            <person name="Hedrich S."/>
            <person name="Rojas-Villalobos C."/>
            <person name="Quatrini R."/>
            <person name="Dinamarca M.A."/>
            <person name="Schwarz A."/>
            <person name="Canales C."/>
            <person name="Nancucheo I."/>
        </authorList>
    </citation>
    <scope>NUCLEOTIDE SEQUENCE [LARGE SCALE GENOMIC DNA]</scope>
    <source>
        <strain evidence="4 5">USS-CCA1</strain>
    </source>
</reference>
<dbReference type="SUPFAM" id="SSF55874">
    <property type="entry name" value="ATPase domain of HSP90 chaperone/DNA topoisomerase II/histidine kinase"/>
    <property type="match status" value="1"/>
</dbReference>
<keyword evidence="1" id="KW-0723">Serine/threonine-protein kinase</keyword>
<evidence type="ECO:0000256" key="1">
    <source>
        <dbReference type="ARBA" id="ARBA00022527"/>
    </source>
</evidence>
<gene>
    <name evidence="4" type="ORF">GHK86_14265</name>
</gene>
<dbReference type="PANTHER" id="PTHR35526:SF3">
    <property type="entry name" value="ANTI-SIGMA-F FACTOR RSBW"/>
    <property type="match status" value="1"/>
</dbReference>
<evidence type="ECO:0000259" key="3">
    <source>
        <dbReference type="Pfam" id="PF13581"/>
    </source>
</evidence>
<keyword evidence="1" id="KW-0418">Kinase</keyword>
<dbReference type="CDD" id="cd16936">
    <property type="entry name" value="HATPase_RsbW-like"/>
    <property type="match status" value="1"/>
</dbReference>
<keyword evidence="1" id="KW-0808">Transferase</keyword>
<accession>A0ABW9QZL8</accession>
<organism evidence="4 5">
    <name type="scientific">Acidiferrimicrobium australe</name>
    <dbReference type="NCBI Taxonomy" id="2664430"/>
    <lineage>
        <taxon>Bacteria</taxon>
        <taxon>Bacillati</taxon>
        <taxon>Actinomycetota</taxon>
        <taxon>Acidimicrobiia</taxon>
        <taxon>Acidimicrobiales</taxon>
        <taxon>Acidimicrobiaceae</taxon>
        <taxon>Acidiferrimicrobium</taxon>
    </lineage>
</organism>
<dbReference type="EMBL" id="WJHE01000759">
    <property type="protein sequence ID" value="MST33878.1"/>
    <property type="molecule type" value="Genomic_DNA"/>
</dbReference>
<evidence type="ECO:0000313" key="5">
    <source>
        <dbReference type="Proteomes" id="UP000437736"/>
    </source>
</evidence>
<dbReference type="InterPro" id="IPR036890">
    <property type="entry name" value="HATPase_C_sf"/>
</dbReference>
<protein>
    <recommendedName>
        <fullName evidence="3">Histidine kinase/HSP90-like ATPase domain-containing protein</fullName>
    </recommendedName>
</protein>
<evidence type="ECO:0000313" key="4">
    <source>
        <dbReference type="EMBL" id="MST33878.1"/>
    </source>
</evidence>
<name>A0ABW9QZL8_9ACTN</name>
<dbReference type="Pfam" id="PF13581">
    <property type="entry name" value="HATPase_c_2"/>
    <property type="match status" value="1"/>
</dbReference>
<proteinExistence type="predicted"/>
<dbReference type="InterPro" id="IPR003594">
    <property type="entry name" value="HATPase_dom"/>
</dbReference>
<dbReference type="Gene3D" id="3.30.565.10">
    <property type="entry name" value="Histidine kinase-like ATPase, C-terminal domain"/>
    <property type="match status" value="1"/>
</dbReference>
<sequence length="163" mass="17471">MVPESRTFAADPASVAEARRFVRQTLAGWQAEHFEDRAVHVLSELATNSVIHARSSFVVELSLDPAGLRLCVSDDSGRRPVRKSRSAQATTGRGLALVEALSAAWGVDRNGDGKTVWVLLTAQPDEGREPTGRSTPLALFAPPEDVDADPDEGIRACLTRPAA</sequence>
<feature type="region of interest" description="Disordered" evidence="2">
    <location>
        <begin position="123"/>
        <end position="152"/>
    </location>
</feature>
<keyword evidence="5" id="KW-1185">Reference proteome</keyword>
<comment type="caution">
    <text evidence="4">The sequence shown here is derived from an EMBL/GenBank/DDBJ whole genome shotgun (WGS) entry which is preliminary data.</text>
</comment>
<feature type="domain" description="Histidine kinase/HSP90-like ATPase" evidence="3">
    <location>
        <begin position="8"/>
        <end position="118"/>
    </location>
</feature>
<dbReference type="Proteomes" id="UP000437736">
    <property type="component" value="Unassembled WGS sequence"/>
</dbReference>
<dbReference type="InterPro" id="IPR050267">
    <property type="entry name" value="Anti-sigma-factor_SerPK"/>
</dbReference>